<evidence type="ECO:0000256" key="1">
    <source>
        <dbReference type="ARBA" id="ARBA00001947"/>
    </source>
</evidence>
<comment type="cofactor">
    <cofactor evidence="1">
        <name>Zn(2+)</name>
        <dbReference type="ChEBI" id="CHEBI:29105"/>
    </cofactor>
</comment>
<evidence type="ECO:0000256" key="7">
    <source>
        <dbReference type="ARBA" id="ARBA00022763"/>
    </source>
</evidence>
<feature type="region of interest" description="Disordered" evidence="20">
    <location>
        <begin position="1405"/>
        <end position="1425"/>
    </location>
</feature>
<dbReference type="InterPro" id="IPR004589">
    <property type="entry name" value="DNA_helicase_ATP-dep_RecQ"/>
</dbReference>
<dbReference type="Gene3D" id="1.10.10.10">
    <property type="entry name" value="Winged helix-like DNA-binding domain superfamily/Winged helix DNA-binding domain"/>
    <property type="match status" value="1"/>
</dbReference>
<dbReference type="GO" id="GO:0005634">
    <property type="term" value="C:nucleus"/>
    <property type="evidence" value="ECO:0007669"/>
    <property type="project" value="UniProtKB-SubCell"/>
</dbReference>
<evidence type="ECO:0000256" key="14">
    <source>
        <dbReference type="ARBA" id="ARBA00023235"/>
    </source>
</evidence>
<feature type="region of interest" description="Disordered" evidence="20">
    <location>
        <begin position="1648"/>
        <end position="1757"/>
    </location>
</feature>
<feature type="region of interest" description="Disordered" evidence="20">
    <location>
        <begin position="663"/>
        <end position="716"/>
    </location>
</feature>
<dbReference type="EMBL" id="JAADJZ010000012">
    <property type="protein sequence ID" value="KAF2870933.1"/>
    <property type="molecule type" value="Genomic_DNA"/>
</dbReference>
<evidence type="ECO:0000256" key="12">
    <source>
        <dbReference type="ARBA" id="ARBA00023125"/>
    </source>
</evidence>
<feature type="compositionally biased region" description="Basic residues" evidence="20">
    <location>
        <begin position="1354"/>
        <end position="1369"/>
    </location>
</feature>
<keyword evidence="13" id="KW-0234">DNA repair</keyword>
<feature type="compositionally biased region" description="Acidic residues" evidence="20">
    <location>
        <begin position="264"/>
        <end position="273"/>
    </location>
</feature>
<protein>
    <recommendedName>
        <fullName evidence="18">RecQ-like DNA helicase BLM</fullName>
        <ecNumber evidence="17">5.6.2.4</ecNumber>
    </recommendedName>
</protein>
<dbReference type="PANTHER" id="PTHR13710">
    <property type="entry name" value="DNA HELICASE RECQ FAMILY MEMBER"/>
    <property type="match status" value="1"/>
</dbReference>
<keyword evidence="15" id="KW-0539">Nucleus</keyword>
<dbReference type="InterPro" id="IPR036388">
    <property type="entry name" value="WH-like_DNA-bd_sf"/>
</dbReference>
<dbReference type="SUPFAM" id="SSF52540">
    <property type="entry name" value="P-loop containing nucleoside triphosphate hydrolases"/>
    <property type="match status" value="1"/>
</dbReference>
<dbReference type="Pfam" id="PF00271">
    <property type="entry name" value="Helicase_C"/>
    <property type="match status" value="1"/>
</dbReference>
<keyword evidence="5" id="KW-0479">Metal-binding</keyword>
<evidence type="ECO:0000313" key="25">
    <source>
        <dbReference type="Proteomes" id="UP000481861"/>
    </source>
</evidence>
<keyword evidence="7" id="KW-0227">DNA damage</keyword>
<evidence type="ECO:0000259" key="22">
    <source>
        <dbReference type="PROSITE" id="PS51192"/>
    </source>
</evidence>
<dbReference type="GO" id="GO:0046872">
    <property type="term" value="F:metal ion binding"/>
    <property type="evidence" value="ECO:0007669"/>
    <property type="project" value="UniProtKB-KW"/>
</dbReference>
<feature type="coiled-coil region" evidence="19">
    <location>
        <begin position="512"/>
        <end position="546"/>
    </location>
</feature>
<dbReference type="GO" id="GO:0043138">
    <property type="term" value="F:3'-5' DNA helicase activity"/>
    <property type="evidence" value="ECO:0007669"/>
    <property type="project" value="UniProtKB-EC"/>
</dbReference>
<dbReference type="SUPFAM" id="SSF47819">
    <property type="entry name" value="HRDC-like"/>
    <property type="match status" value="1"/>
</dbReference>
<evidence type="ECO:0000256" key="5">
    <source>
        <dbReference type="ARBA" id="ARBA00022723"/>
    </source>
</evidence>
<dbReference type="InterPro" id="IPR027417">
    <property type="entry name" value="P-loop_NTPase"/>
</dbReference>
<feature type="compositionally biased region" description="Polar residues" evidence="20">
    <location>
        <begin position="418"/>
        <end position="436"/>
    </location>
</feature>
<feature type="compositionally biased region" description="Low complexity" evidence="20">
    <location>
        <begin position="1714"/>
        <end position="1726"/>
    </location>
</feature>
<evidence type="ECO:0000256" key="3">
    <source>
        <dbReference type="ARBA" id="ARBA00005446"/>
    </source>
</evidence>
<feature type="compositionally biased region" description="Basic and acidic residues" evidence="20">
    <location>
        <begin position="671"/>
        <end position="680"/>
    </location>
</feature>
<comment type="catalytic activity">
    <reaction evidence="16">
        <text>Couples ATP hydrolysis with the unwinding of duplex DNA by translocating in the 3'-5' direction.</text>
        <dbReference type="EC" id="5.6.2.4"/>
    </reaction>
</comment>
<feature type="region of interest" description="Disordered" evidence="20">
    <location>
        <begin position="1552"/>
        <end position="1627"/>
    </location>
</feature>
<evidence type="ECO:0000259" key="23">
    <source>
        <dbReference type="PROSITE" id="PS51194"/>
    </source>
</evidence>
<keyword evidence="19" id="KW-0175">Coiled coil</keyword>
<dbReference type="PANTHER" id="PTHR13710:SF153">
    <property type="entry name" value="RECQ-LIKE DNA HELICASE BLM"/>
    <property type="match status" value="1"/>
</dbReference>
<dbReference type="InterPro" id="IPR032284">
    <property type="entry name" value="RecQ_Zn-bd"/>
</dbReference>
<dbReference type="SMART" id="SM00956">
    <property type="entry name" value="RQC"/>
    <property type="match status" value="1"/>
</dbReference>
<feature type="compositionally biased region" description="Basic residues" evidence="20">
    <location>
        <begin position="342"/>
        <end position="352"/>
    </location>
</feature>
<sequence length="1757" mass="195553">MPLNNLSEHIKWLLSEKPFIPPAAALVAYEPDAPFGSATLSQQVPLPDETASNNDRDPATRDPVSNPLPPPTLTAPRAVGIQRGLSDGGRPADMARLRATPGNGRPRLVIAGMPSHETTPSRSTSDRRRDIHAEDRPSEQDRRAKRNPTTLPTPTSDIHSSGPQRVQMDDVEAIDLTGDNGGVASPSRTRVKKSKKRKSDEFEDDLRPTKSPRPVRTVRAISPTTYDDMDFANIDELMLPPNSPPPPYSTTAQAGRDKSIAQPQDEDFGDDDLGLGLADDPQNDSIVFLESRELSGSRKRKSLSRVPSETSAPARKIGRQARTPSPVKIVRSIQEIETHKEVHTRRSPKRKQQREAVMDSEDEEFDSLEGLDLEYGRDTSKSPQRALETLPSGRVLNGFSPSLPLRSSAKPLKFFSPGPNQEMPSTLIPTPSTIKKQSPRKEPQTHSVPTSSGLSKERKEEIRQAVETFLETEGHRLQQHLSTAQLDWDNARAAFAQHLEENGIPEPGEETRMKQSRQRKDAIERLVSLRREHDELSMRRRDIKKKIDDDLNAGQFEQSDGEMSNKIFKSLQDTQAQLFYFFEPAGMKKYLKPSRENDDVGTNMSEVVIRSTQVTPKSRRIKGLAYSGLDHVPQTQYVKQTQISVQQTWTPSRQIHFAEDQSVASPPSLNVDHHNPDRTVAKPRVQQKMYEPAQRIPETPQRHQRREGRPHNQPKLCLASDDYGGFDDGENLFNGNMGTPPARIDDGENFCDDDDEDFIEEVATIENQVSGTFDWKGDKANTRQVAGSRDVLAESSVNRVRQRTCQSSPKKPQLNAPGMNLPWSRDVKDVLLHNFHLRGFRAGQLEAINTTLSGEHCFVLMPTGGGKSLCYQLPSVVKSGKTRGVTIVVSPLLSLMEDQVEACKGRFGMQAFLINGESTAAEKTLIMNTLQERDPEKFIQLLYVTPEMLSKNQRMISALQNLHQRGRLARIVIDEAHCVSQWGHDFRPDYKALGEVLRQFPGVPIIALTATATQLVQTDVVANLGIRGCRKFSQSFNRPNLSYEVLPKKAVVNSIAELIKAKYSGKSGIIYCFSRKNCEMVAEKLTSLGIRAHHYHAGMEPTERTDIQRKWQTNEYHVIVATIAFGMGIDKADVRFVIHHTLPKSLEGYYQETGRAGRDGKRSECYLFYLYADCRILKKMIEDGDGSREQIQRQLDMLRNVVQFCENKSDCRRAQVLNYFSESFQREDCKNTCDNCRSDATFEERDLTDHAAAAVRLVNQVKEDNVTMHQCVDAFRGAKTSKLKSYNLDEFGYGEDLERGDADRLFQQLVDDKALVEVSKVNKAGFPINYLRPGTTSSDYERRKKQLRLQVRVTPHKPQIKPTTKKSTKKAVTARTEYPSTNISSPLQPVSKRDIRKYVYEEADDDDGDYFDEPPAHSRGGNHRGYEDDGFVIDDAFDDDFPPVRVAKPLAAVGKSRTLGAPITVDERMAGLNDFQTNVLDAFMSEAKKLAQNILMKKGLRKQPFSDTILREMGLNLPRNEKELLAIRGINPDMVDLHGKMFLRLIASTREAFGPNGPKSSKQPRPRRVAQDEDDDDDEDKAYDPNHENVIVLSDSEEGEQAEDDNDSYGSFEPEEEDDYGEGTLHVSRHFAPRSMDPEVQEFNRILLGAQKTGSASKAPATTKAPARASSKPRTIPPKKNGGGFRRRGSGSFGRGGYSGVSKRGAAKSGARKSGSTGAARKSGGSSRRGGGAGGAGAAGGSGAAAGGWGSIMAMPT</sequence>
<dbReference type="PROSITE" id="PS00690">
    <property type="entry name" value="DEAH_ATP_HELICASE"/>
    <property type="match status" value="1"/>
</dbReference>
<dbReference type="SMART" id="SM00490">
    <property type="entry name" value="HELICc"/>
    <property type="match status" value="1"/>
</dbReference>
<keyword evidence="6" id="KW-0547">Nucleotide-binding</keyword>
<evidence type="ECO:0000256" key="10">
    <source>
        <dbReference type="ARBA" id="ARBA00022833"/>
    </source>
</evidence>
<dbReference type="InterPro" id="IPR002464">
    <property type="entry name" value="DNA/RNA_helicase_DEAH_CS"/>
</dbReference>
<dbReference type="Pfam" id="PF00270">
    <property type="entry name" value="DEAD"/>
    <property type="match status" value="1"/>
</dbReference>
<feature type="compositionally biased region" description="Basic and acidic residues" evidence="20">
    <location>
        <begin position="124"/>
        <end position="142"/>
    </location>
</feature>
<organism evidence="24 25">
    <name type="scientific">Massariosphaeria phaeospora</name>
    <dbReference type="NCBI Taxonomy" id="100035"/>
    <lineage>
        <taxon>Eukaryota</taxon>
        <taxon>Fungi</taxon>
        <taxon>Dikarya</taxon>
        <taxon>Ascomycota</taxon>
        <taxon>Pezizomycotina</taxon>
        <taxon>Dothideomycetes</taxon>
        <taxon>Pleosporomycetidae</taxon>
        <taxon>Pleosporales</taxon>
        <taxon>Pleosporales incertae sedis</taxon>
        <taxon>Massariosphaeria</taxon>
    </lineage>
</organism>
<dbReference type="InterPro" id="IPR001650">
    <property type="entry name" value="Helicase_C-like"/>
</dbReference>
<evidence type="ECO:0000256" key="6">
    <source>
        <dbReference type="ARBA" id="ARBA00022741"/>
    </source>
</evidence>
<dbReference type="Pfam" id="PF09382">
    <property type="entry name" value="RQC"/>
    <property type="match status" value="1"/>
</dbReference>
<gene>
    <name evidence="24" type="ORF">BDV95DRAFT_668366</name>
</gene>
<feature type="compositionally biased region" description="Gly residues" evidence="20">
    <location>
        <begin position="1727"/>
        <end position="1750"/>
    </location>
</feature>
<dbReference type="InterPro" id="IPR044876">
    <property type="entry name" value="HRDC_dom_sf"/>
</dbReference>
<dbReference type="GO" id="GO:0005737">
    <property type="term" value="C:cytoplasm"/>
    <property type="evidence" value="ECO:0007669"/>
    <property type="project" value="TreeGrafter"/>
</dbReference>
<name>A0A7C8I9U5_9PLEO</name>
<dbReference type="FunFam" id="3.40.50.300:FF:000340">
    <property type="entry name" value="Bloom syndrome, RecQ helicase"/>
    <property type="match status" value="1"/>
</dbReference>
<feature type="compositionally biased region" description="Low complexity" evidence="20">
    <location>
        <begin position="1652"/>
        <end position="1672"/>
    </location>
</feature>
<feature type="domain" description="Helicase ATP-binding" evidence="22">
    <location>
        <begin position="848"/>
        <end position="1030"/>
    </location>
</feature>
<evidence type="ECO:0000256" key="4">
    <source>
        <dbReference type="ARBA" id="ARBA00022705"/>
    </source>
</evidence>
<dbReference type="PROSITE" id="PS51194">
    <property type="entry name" value="HELICASE_CTER"/>
    <property type="match status" value="1"/>
</dbReference>
<dbReference type="GO" id="GO:0003677">
    <property type="term" value="F:DNA binding"/>
    <property type="evidence" value="ECO:0007669"/>
    <property type="project" value="UniProtKB-KW"/>
</dbReference>
<evidence type="ECO:0000256" key="13">
    <source>
        <dbReference type="ARBA" id="ARBA00023204"/>
    </source>
</evidence>
<dbReference type="InterPro" id="IPR036390">
    <property type="entry name" value="WH_DNA-bd_sf"/>
</dbReference>
<keyword evidence="14" id="KW-0413">Isomerase</keyword>
<feature type="compositionally biased region" description="Polar residues" evidence="20">
    <location>
        <begin position="445"/>
        <end position="454"/>
    </location>
</feature>
<reference evidence="24 25" key="1">
    <citation type="submission" date="2020-01" db="EMBL/GenBank/DDBJ databases">
        <authorList>
            <consortium name="DOE Joint Genome Institute"/>
            <person name="Haridas S."/>
            <person name="Albert R."/>
            <person name="Binder M."/>
            <person name="Bloem J."/>
            <person name="Labutti K."/>
            <person name="Salamov A."/>
            <person name="Andreopoulos B."/>
            <person name="Baker S.E."/>
            <person name="Barry K."/>
            <person name="Bills G."/>
            <person name="Bluhm B.H."/>
            <person name="Cannon C."/>
            <person name="Castanera R."/>
            <person name="Culley D.E."/>
            <person name="Daum C."/>
            <person name="Ezra D."/>
            <person name="Gonzalez J.B."/>
            <person name="Henrissat B."/>
            <person name="Kuo A."/>
            <person name="Liang C."/>
            <person name="Lipzen A."/>
            <person name="Lutzoni F."/>
            <person name="Magnuson J."/>
            <person name="Mondo S."/>
            <person name="Nolan M."/>
            <person name="Ohm R."/>
            <person name="Pangilinan J."/>
            <person name="Park H.-J.H."/>
            <person name="Ramirez L."/>
            <person name="Alfaro M."/>
            <person name="Sun H."/>
            <person name="Tritt A."/>
            <person name="Yoshinaga Y."/>
            <person name="Zwiers L.-H.L."/>
            <person name="Turgeon B.G."/>
            <person name="Goodwin S.B."/>
            <person name="Spatafora J.W."/>
            <person name="Crous P.W."/>
            <person name="Grigoriev I.V."/>
        </authorList>
    </citation>
    <scope>NUCLEOTIDE SEQUENCE [LARGE SCALE GENOMIC DNA]</scope>
    <source>
        <strain evidence="24 25">CBS 611.86</strain>
    </source>
</reference>
<dbReference type="Pfam" id="PF00570">
    <property type="entry name" value="HRDC"/>
    <property type="match status" value="1"/>
</dbReference>
<comment type="similarity">
    <text evidence="3">Belongs to the helicase family. RecQ subfamily.</text>
</comment>
<evidence type="ECO:0000256" key="19">
    <source>
        <dbReference type="SAM" id="Coils"/>
    </source>
</evidence>
<keyword evidence="9" id="KW-0347">Helicase</keyword>
<dbReference type="GO" id="GO:0016787">
    <property type="term" value="F:hydrolase activity"/>
    <property type="evidence" value="ECO:0007669"/>
    <property type="project" value="UniProtKB-KW"/>
</dbReference>
<feature type="region of interest" description="Disordered" evidence="20">
    <location>
        <begin position="1354"/>
        <end position="1375"/>
    </location>
</feature>
<evidence type="ECO:0000256" key="15">
    <source>
        <dbReference type="ARBA" id="ARBA00023242"/>
    </source>
</evidence>
<feature type="compositionally biased region" description="Acidic residues" evidence="20">
    <location>
        <begin position="1572"/>
        <end position="1581"/>
    </location>
</feature>
<dbReference type="GO" id="GO:0005694">
    <property type="term" value="C:chromosome"/>
    <property type="evidence" value="ECO:0007669"/>
    <property type="project" value="TreeGrafter"/>
</dbReference>
<accession>A0A7C8I9U5</accession>
<feature type="region of interest" description="Disordered" evidence="20">
    <location>
        <begin position="35"/>
        <end position="459"/>
    </location>
</feature>
<dbReference type="Gene3D" id="3.40.50.300">
    <property type="entry name" value="P-loop containing nucleotide triphosphate hydrolases"/>
    <property type="match status" value="2"/>
</dbReference>
<dbReference type="FunFam" id="3.40.50.300:FF:000537">
    <property type="entry name" value="Bloom syndrome RecQ-like helicase"/>
    <property type="match status" value="1"/>
</dbReference>
<evidence type="ECO:0000313" key="24">
    <source>
        <dbReference type="EMBL" id="KAF2870933.1"/>
    </source>
</evidence>
<dbReference type="GO" id="GO:0000724">
    <property type="term" value="P:double-strand break repair via homologous recombination"/>
    <property type="evidence" value="ECO:0007669"/>
    <property type="project" value="TreeGrafter"/>
</dbReference>
<evidence type="ECO:0000256" key="11">
    <source>
        <dbReference type="ARBA" id="ARBA00022840"/>
    </source>
</evidence>
<comment type="caution">
    <text evidence="24">The sequence shown here is derived from an EMBL/GenBank/DDBJ whole genome shotgun (WGS) entry which is preliminary data.</text>
</comment>
<dbReference type="PROSITE" id="PS50967">
    <property type="entry name" value="HRDC"/>
    <property type="match status" value="1"/>
</dbReference>
<feature type="compositionally biased region" description="Acidic residues" evidence="20">
    <location>
        <begin position="1595"/>
        <end position="1621"/>
    </location>
</feature>
<dbReference type="InterPro" id="IPR018982">
    <property type="entry name" value="RQC_domain"/>
</dbReference>
<comment type="subcellular location">
    <subcellularLocation>
        <location evidence="2">Nucleus</location>
    </subcellularLocation>
</comment>
<dbReference type="InterPro" id="IPR002121">
    <property type="entry name" value="HRDC_dom"/>
</dbReference>
<dbReference type="SMART" id="SM00487">
    <property type="entry name" value="DEXDc"/>
    <property type="match status" value="1"/>
</dbReference>
<dbReference type="OrthoDB" id="10261556at2759"/>
<evidence type="ECO:0000256" key="18">
    <source>
        <dbReference type="ARBA" id="ARBA00073450"/>
    </source>
</evidence>
<keyword evidence="11" id="KW-0067">ATP-binding</keyword>
<dbReference type="CDD" id="cd18794">
    <property type="entry name" value="SF2_C_RecQ"/>
    <property type="match status" value="1"/>
</dbReference>
<dbReference type="InterPro" id="IPR014001">
    <property type="entry name" value="Helicase_ATP-bd"/>
</dbReference>
<evidence type="ECO:0000256" key="16">
    <source>
        <dbReference type="ARBA" id="ARBA00034617"/>
    </source>
</evidence>
<evidence type="ECO:0000259" key="21">
    <source>
        <dbReference type="PROSITE" id="PS50967"/>
    </source>
</evidence>
<feature type="domain" description="HRDC" evidence="21">
    <location>
        <begin position="1473"/>
        <end position="1556"/>
    </location>
</feature>
<dbReference type="Pfam" id="PF16124">
    <property type="entry name" value="RecQ_Zn_bind"/>
    <property type="match status" value="1"/>
</dbReference>
<proteinExistence type="inferred from homology"/>
<dbReference type="InterPro" id="IPR011545">
    <property type="entry name" value="DEAD/DEAH_box_helicase_dom"/>
</dbReference>
<keyword evidence="25" id="KW-1185">Reference proteome</keyword>
<dbReference type="GO" id="GO:0005524">
    <property type="term" value="F:ATP binding"/>
    <property type="evidence" value="ECO:0007669"/>
    <property type="project" value="UniProtKB-KW"/>
</dbReference>
<keyword evidence="10" id="KW-0862">Zinc</keyword>
<keyword evidence="12" id="KW-0238">DNA-binding</keyword>
<dbReference type="GO" id="GO:0009378">
    <property type="term" value="F:four-way junction helicase activity"/>
    <property type="evidence" value="ECO:0007669"/>
    <property type="project" value="TreeGrafter"/>
</dbReference>
<dbReference type="PROSITE" id="PS51192">
    <property type="entry name" value="HELICASE_ATP_BIND_1"/>
    <property type="match status" value="1"/>
</dbReference>
<dbReference type="InterPro" id="IPR010997">
    <property type="entry name" value="HRDC-like_sf"/>
</dbReference>
<evidence type="ECO:0000256" key="9">
    <source>
        <dbReference type="ARBA" id="ARBA00022806"/>
    </source>
</evidence>
<evidence type="ECO:0000256" key="8">
    <source>
        <dbReference type="ARBA" id="ARBA00022801"/>
    </source>
</evidence>
<dbReference type="SUPFAM" id="SSF46785">
    <property type="entry name" value="Winged helix' DNA-binding domain"/>
    <property type="match status" value="1"/>
</dbReference>
<dbReference type="NCBIfam" id="TIGR00614">
    <property type="entry name" value="recQ_fam"/>
    <property type="match status" value="1"/>
</dbReference>
<dbReference type="GO" id="GO:0006260">
    <property type="term" value="P:DNA replication"/>
    <property type="evidence" value="ECO:0007669"/>
    <property type="project" value="UniProtKB-KW"/>
</dbReference>
<dbReference type="EC" id="5.6.2.4" evidence="17"/>
<evidence type="ECO:0000256" key="2">
    <source>
        <dbReference type="ARBA" id="ARBA00004123"/>
    </source>
</evidence>
<dbReference type="Proteomes" id="UP000481861">
    <property type="component" value="Unassembled WGS sequence"/>
</dbReference>
<feature type="compositionally biased region" description="Acidic residues" evidence="20">
    <location>
        <begin position="358"/>
        <end position="372"/>
    </location>
</feature>
<evidence type="ECO:0000256" key="17">
    <source>
        <dbReference type="ARBA" id="ARBA00034808"/>
    </source>
</evidence>
<dbReference type="Gene3D" id="1.10.150.80">
    <property type="entry name" value="HRDC domain"/>
    <property type="match status" value="1"/>
</dbReference>
<feature type="compositionally biased region" description="Polar residues" evidence="20">
    <location>
        <begin position="147"/>
        <end position="164"/>
    </location>
</feature>
<keyword evidence="4" id="KW-0235">DNA replication</keyword>
<keyword evidence="8" id="KW-0378">Hydrolase</keyword>
<feature type="domain" description="Helicase C-terminal" evidence="23">
    <location>
        <begin position="1054"/>
        <end position="1199"/>
    </location>
</feature>
<evidence type="ECO:0000256" key="20">
    <source>
        <dbReference type="SAM" id="MobiDB-lite"/>
    </source>
</evidence>